<protein>
    <recommendedName>
        <fullName evidence="4">Outer membrane protein beta-barrel domain-containing protein</fullName>
    </recommendedName>
</protein>
<dbReference type="KEGG" id="pstu:UIB01_14170"/>
<sequence>MNRLFKTSLMIAAMLPAIAGAAPMSGDKEITLGGAGSSDKDFDDTVFSVQGSWGQYLSESSLWGVRQTINARDSEGESVKFDGSTRVFYDYHFGTGKARPFIGASVGGVYGDRVDETFMAGPEIGFKYWIQDKTFITAMAEYQFLFKSGSDAQDRYDDGVFLYSIGIGFNY</sequence>
<feature type="chain" id="PRO_5001525814" description="Outer membrane protein beta-barrel domain-containing protein" evidence="1">
    <location>
        <begin position="22"/>
        <end position="171"/>
    </location>
</feature>
<keyword evidence="1" id="KW-0732">Signal</keyword>
<dbReference type="EMBL" id="CP007509">
    <property type="protein sequence ID" value="AHY43557.1"/>
    <property type="molecule type" value="Genomic_DNA"/>
</dbReference>
<dbReference type="InterPro" id="IPR011250">
    <property type="entry name" value="OMP/PagP_B-barrel"/>
</dbReference>
<evidence type="ECO:0008006" key="4">
    <source>
        <dbReference type="Google" id="ProtNLM"/>
    </source>
</evidence>
<dbReference type="PATRIC" id="fig|316.97.peg.2834"/>
<dbReference type="Proteomes" id="UP000025238">
    <property type="component" value="Chromosome"/>
</dbReference>
<gene>
    <name evidence="2" type="ORF">UIB01_14170</name>
</gene>
<dbReference type="OrthoDB" id="7359057at2"/>
<feature type="signal peptide" evidence="1">
    <location>
        <begin position="1"/>
        <end position="21"/>
    </location>
</feature>
<proteinExistence type="predicted"/>
<dbReference type="Gene3D" id="2.40.160.20">
    <property type="match status" value="1"/>
</dbReference>
<evidence type="ECO:0000313" key="2">
    <source>
        <dbReference type="EMBL" id="AHY43557.1"/>
    </source>
</evidence>
<name>A0A023WTQ6_STUST</name>
<reference evidence="2 3" key="1">
    <citation type="submission" date="2014-03" db="EMBL/GenBank/DDBJ databases">
        <title>Complete genome sequence of Pseudomonas stutzeri 19SMN4.</title>
        <authorList>
            <person name="Brunet-Galmes I."/>
            <person name="Nogales B."/>
            <person name="Busquets A."/>
            <person name="Pena A."/>
            <person name="Gomila M."/>
            <person name="Garcia-Valdes E."/>
            <person name="Lalucat J."/>
            <person name="Bennasar A."/>
            <person name="Bosch R."/>
        </authorList>
    </citation>
    <scope>NUCLEOTIDE SEQUENCE [LARGE SCALE GENOMIC DNA]</scope>
    <source>
        <strain evidence="2 3">19SMN4</strain>
    </source>
</reference>
<dbReference type="AlphaFoldDB" id="A0A023WTQ6"/>
<organism evidence="2 3">
    <name type="scientific">Stutzerimonas stutzeri</name>
    <name type="common">Pseudomonas stutzeri</name>
    <dbReference type="NCBI Taxonomy" id="316"/>
    <lineage>
        <taxon>Bacteria</taxon>
        <taxon>Pseudomonadati</taxon>
        <taxon>Pseudomonadota</taxon>
        <taxon>Gammaproteobacteria</taxon>
        <taxon>Pseudomonadales</taxon>
        <taxon>Pseudomonadaceae</taxon>
        <taxon>Stutzerimonas</taxon>
    </lineage>
</organism>
<evidence type="ECO:0000256" key="1">
    <source>
        <dbReference type="SAM" id="SignalP"/>
    </source>
</evidence>
<dbReference type="SUPFAM" id="SSF56925">
    <property type="entry name" value="OMPA-like"/>
    <property type="match status" value="1"/>
</dbReference>
<evidence type="ECO:0000313" key="3">
    <source>
        <dbReference type="Proteomes" id="UP000025238"/>
    </source>
</evidence>
<accession>A0A023WTQ6</accession>